<dbReference type="PANTHER" id="PTHR35531">
    <property type="entry name" value="INNER MEMBRANE PROTEIN YBCI-RELATED"/>
    <property type="match status" value="1"/>
</dbReference>
<dbReference type="Pfam" id="PF04307">
    <property type="entry name" value="YdjM"/>
    <property type="match status" value="1"/>
</dbReference>
<keyword evidence="1" id="KW-1133">Transmembrane helix</keyword>
<evidence type="ECO:0000256" key="1">
    <source>
        <dbReference type="SAM" id="Phobius"/>
    </source>
</evidence>
<proteinExistence type="predicted"/>
<dbReference type="AlphaFoldDB" id="A0A1W1VT68"/>
<feature type="transmembrane region" description="Helical" evidence="1">
    <location>
        <begin position="94"/>
        <end position="121"/>
    </location>
</feature>
<feature type="transmembrane region" description="Helical" evidence="1">
    <location>
        <begin position="141"/>
        <end position="159"/>
    </location>
</feature>
<reference evidence="2 3" key="1">
    <citation type="submission" date="2017-04" db="EMBL/GenBank/DDBJ databases">
        <authorList>
            <person name="Afonso C.L."/>
            <person name="Miller P.J."/>
            <person name="Scott M.A."/>
            <person name="Spackman E."/>
            <person name="Goraichik I."/>
            <person name="Dimitrov K.M."/>
            <person name="Suarez D.L."/>
            <person name="Swayne D.E."/>
        </authorList>
    </citation>
    <scope>NUCLEOTIDE SEQUENCE [LARGE SCALE GENOMIC DNA]</scope>
    <source>
        <strain evidence="2 3">ToBE</strain>
    </source>
</reference>
<keyword evidence="1" id="KW-0472">Membrane</keyword>
<dbReference type="Proteomes" id="UP000192569">
    <property type="component" value="Chromosome I"/>
</dbReference>
<evidence type="ECO:0000313" key="3">
    <source>
        <dbReference type="Proteomes" id="UP000192569"/>
    </source>
</evidence>
<keyword evidence="1" id="KW-0812">Transmembrane</keyword>
<organism evidence="2 3">
    <name type="scientific">Thermanaeromonas toyohensis ToBE</name>
    <dbReference type="NCBI Taxonomy" id="698762"/>
    <lineage>
        <taxon>Bacteria</taxon>
        <taxon>Bacillati</taxon>
        <taxon>Bacillota</taxon>
        <taxon>Clostridia</taxon>
        <taxon>Neomoorellales</taxon>
        <taxon>Neomoorellaceae</taxon>
        <taxon>Thermanaeromonas</taxon>
    </lineage>
</organism>
<keyword evidence="3" id="KW-1185">Reference proteome</keyword>
<feature type="transmembrane region" description="Helical" evidence="1">
    <location>
        <begin position="66"/>
        <end position="85"/>
    </location>
</feature>
<dbReference type="EMBL" id="LT838272">
    <property type="protein sequence ID" value="SMB96463.1"/>
    <property type="molecule type" value="Genomic_DNA"/>
</dbReference>
<dbReference type="STRING" id="698762.SAMN00808754_1494"/>
<evidence type="ECO:0000313" key="2">
    <source>
        <dbReference type="EMBL" id="SMB96463.1"/>
    </source>
</evidence>
<dbReference type="RefSeq" id="WP_084665111.1">
    <property type="nucleotide sequence ID" value="NZ_LT838272.1"/>
</dbReference>
<name>A0A1W1VT68_9FIRM</name>
<dbReference type="InterPro" id="IPR007404">
    <property type="entry name" value="YdjM-like"/>
</dbReference>
<gene>
    <name evidence="2" type="ORF">SAMN00808754_1494</name>
</gene>
<dbReference type="PANTHER" id="PTHR35531:SF1">
    <property type="entry name" value="INNER MEMBRANE PROTEIN YBCI-RELATED"/>
    <property type="match status" value="1"/>
</dbReference>
<protein>
    <submittedName>
        <fullName evidence="2">Inner membrane protein</fullName>
    </submittedName>
</protein>
<accession>A0A1W1VT68</accession>
<sequence>MLYRTHFAAGLCTGFLIAAKTGGDVGPVVLASAVGALLPDIDQPRSYIGRKVPVSYGAYLVAGHRGLFHSLVGAVGIALLALVALQKWTPAHSFLWLSLAAGYLSHLALDTLNPSGVPWLWPLKLRASIPLVRTGSVWERLFVSLPLYLVVAFMAMPALKGTMLDLVRAGRNFAKVFQLRF</sequence>